<evidence type="ECO:0000259" key="6">
    <source>
        <dbReference type="SMART" id="SM00470"/>
    </source>
</evidence>
<dbReference type="SUPFAM" id="SSF110849">
    <property type="entry name" value="ParB/Sulfiredoxin"/>
    <property type="match status" value="1"/>
</dbReference>
<keyword evidence="2" id="KW-0346">Stress response</keyword>
<dbReference type="Gene3D" id="1.10.10.10">
    <property type="entry name" value="Winged helix-like DNA-binding domain superfamily/Winged helix DNA-binding domain"/>
    <property type="match status" value="1"/>
</dbReference>
<evidence type="ECO:0000256" key="1">
    <source>
        <dbReference type="ARBA" id="ARBA00022705"/>
    </source>
</evidence>
<dbReference type="Gene3D" id="3.90.1530.10">
    <property type="entry name" value="Conserved hypothetical protein from pyrococcus furiosus pfu- 392566-001, ParB domain"/>
    <property type="match status" value="1"/>
</dbReference>
<dbReference type="InterPro" id="IPR003115">
    <property type="entry name" value="ParB_N"/>
</dbReference>
<dbReference type="InterPro" id="IPR036388">
    <property type="entry name" value="WH-like_DNA-bd_sf"/>
</dbReference>
<dbReference type="CDD" id="cd16404">
    <property type="entry name" value="pNOB8_ParB_N_like"/>
    <property type="match status" value="1"/>
</dbReference>
<protein>
    <submittedName>
        <fullName evidence="7">ParB N-terminal domain-containing protein</fullName>
    </submittedName>
</protein>
<dbReference type="Pfam" id="PF02195">
    <property type="entry name" value="ParB_N"/>
    <property type="match status" value="1"/>
</dbReference>
<evidence type="ECO:0000256" key="5">
    <source>
        <dbReference type="SAM" id="MobiDB-lite"/>
    </source>
</evidence>
<dbReference type="RefSeq" id="WP_338753407.1">
    <property type="nucleotide sequence ID" value="NZ_CP147404.1"/>
</dbReference>
<organism evidence="7 8">
    <name type="scientific">Bacillus kandeliae</name>
    <dbReference type="NCBI Taxonomy" id="3129297"/>
    <lineage>
        <taxon>Bacteria</taxon>
        <taxon>Bacillati</taxon>
        <taxon>Bacillota</taxon>
        <taxon>Bacilli</taxon>
        <taxon>Bacillales</taxon>
        <taxon>Bacillaceae</taxon>
        <taxon>Bacillus</taxon>
    </lineage>
</organism>
<feature type="compositionally biased region" description="Basic and acidic residues" evidence="5">
    <location>
        <begin position="147"/>
        <end position="161"/>
    </location>
</feature>
<keyword evidence="8" id="KW-1185">Reference proteome</keyword>
<name>A0ABZ2N8A9_9BACI</name>
<keyword evidence="4" id="KW-0175">Coiled coil</keyword>
<dbReference type="InterPro" id="IPR009057">
    <property type="entry name" value="Homeodomain-like_sf"/>
</dbReference>
<keyword evidence="3" id="KW-0238">DNA-binding</keyword>
<feature type="coiled-coil region" evidence="4">
    <location>
        <begin position="173"/>
        <end position="228"/>
    </location>
</feature>
<evidence type="ECO:0000256" key="2">
    <source>
        <dbReference type="ARBA" id="ARBA00023016"/>
    </source>
</evidence>
<dbReference type="EMBL" id="CP147404">
    <property type="protein sequence ID" value="WXB93876.1"/>
    <property type="molecule type" value="Genomic_DNA"/>
</dbReference>
<evidence type="ECO:0000313" key="7">
    <source>
        <dbReference type="EMBL" id="WXB93876.1"/>
    </source>
</evidence>
<feature type="domain" description="ParB-like N-terminal" evidence="6">
    <location>
        <begin position="7"/>
        <end position="89"/>
    </location>
</feature>
<reference evidence="7 8" key="1">
    <citation type="submission" date="2024-02" db="EMBL/GenBank/DDBJ databases">
        <title>Seven novel Bacillus-like species.</title>
        <authorList>
            <person name="Liu G."/>
        </authorList>
    </citation>
    <scope>NUCLEOTIDE SEQUENCE [LARGE SCALE GENOMIC DNA]</scope>
    <source>
        <strain evidence="7 8">FJAT-52991</strain>
    </source>
</reference>
<dbReference type="InterPro" id="IPR050336">
    <property type="entry name" value="Chromosome_partition/occlusion"/>
</dbReference>
<sequence>MDIIEVIHVRVADFQVWPEMAAETFEQLVTDIRANGVLYPIILDADFTVIDGHHRLKAAKQVGLERIPCIVRQNLSADQKLEIAHKANATTRTLTAAVKKARAIELRKQGKSFRQIAEWLGVGKSTVDRWIKSFEQGVPPGTKKPKRTTETVKGSDGKEYPSQKPKTTQQEFVESLQRRISELESSEYALKTELRAVRLSIRELGAESKRKDSEIARLRRELEAEKINNRFSDWFGGGGDNGLEVFASMVGLNDDATVEQIDRAFRRARAKAHPDNTKGDDWLSKRYNTSYDMFKRLYRVS</sequence>
<dbReference type="Pfam" id="PF13384">
    <property type="entry name" value="HTH_23"/>
    <property type="match status" value="1"/>
</dbReference>
<dbReference type="SUPFAM" id="SSF46565">
    <property type="entry name" value="Chaperone J-domain"/>
    <property type="match status" value="1"/>
</dbReference>
<accession>A0ABZ2N8A9</accession>
<evidence type="ECO:0000313" key="8">
    <source>
        <dbReference type="Proteomes" id="UP001387364"/>
    </source>
</evidence>
<dbReference type="PANTHER" id="PTHR33375:SF1">
    <property type="entry name" value="CHROMOSOME-PARTITIONING PROTEIN PARB-RELATED"/>
    <property type="match status" value="1"/>
</dbReference>
<evidence type="ECO:0000256" key="3">
    <source>
        <dbReference type="ARBA" id="ARBA00023125"/>
    </source>
</evidence>
<proteinExistence type="predicted"/>
<evidence type="ECO:0000256" key="4">
    <source>
        <dbReference type="SAM" id="Coils"/>
    </source>
</evidence>
<dbReference type="InterPro" id="IPR036086">
    <property type="entry name" value="ParB/Sulfiredoxin_sf"/>
</dbReference>
<dbReference type="PANTHER" id="PTHR33375">
    <property type="entry name" value="CHROMOSOME-PARTITIONING PROTEIN PARB-RELATED"/>
    <property type="match status" value="1"/>
</dbReference>
<dbReference type="SMART" id="SM00470">
    <property type="entry name" value="ParB"/>
    <property type="match status" value="1"/>
</dbReference>
<dbReference type="SUPFAM" id="SSF46689">
    <property type="entry name" value="Homeodomain-like"/>
    <property type="match status" value="1"/>
</dbReference>
<dbReference type="InterPro" id="IPR036869">
    <property type="entry name" value="J_dom_sf"/>
</dbReference>
<gene>
    <name evidence="7" type="ORF">WDJ61_04390</name>
</gene>
<feature type="region of interest" description="Disordered" evidence="5">
    <location>
        <begin position="135"/>
        <end position="168"/>
    </location>
</feature>
<keyword evidence="1" id="KW-0235">DNA replication</keyword>
<dbReference type="Proteomes" id="UP001387364">
    <property type="component" value="Chromosome"/>
</dbReference>